<dbReference type="PANTHER" id="PTHR43280">
    <property type="entry name" value="ARAC-FAMILY TRANSCRIPTIONAL REGULATOR"/>
    <property type="match status" value="1"/>
</dbReference>
<evidence type="ECO:0000313" key="6">
    <source>
        <dbReference type="Proteomes" id="UP001176891"/>
    </source>
</evidence>
<evidence type="ECO:0000259" key="4">
    <source>
        <dbReference type="PROSITE" id="PS01124"/>
    </source>
</evidence>
<evidence type="ECO:0000256" key="3">
    <source>
        <dbReference type="ARBA" id="ARBA00023163"/>
    </source>
</evidence>
<organism evidence="5 6">
    <name type="scientific">Flavivirga amylovorans</name>
    <dbReference type="NCBI Taxonomy" id="870486"/>
    <lineage>
        <taxon>Bacteria</taxon>
        <taxon>Pseudomonadati</taxon>
        <taxon>Bacteroidota</taxon>
        <taxon>Flavobacteriia</taxon>
        <taxon>Flavobacteriales</taxon>
        <taxon>Flavobacteriaceae</taxon>
        <taxon>Flavivirga</taxon>
    </lineage>
</organism>
<name>A0ABT8WXP1_9FLAO</name>
<dbReference type="Pfam" id="PF22200">
    <property type="entry name" value="ExsA_N"/>
    <property type="match status" value="1"/>
</dbReference>
<proteinExistence type="predicted"/>
<dbReference type="PROSITE" id="PS01124">
    <property type="entry name" value="HTH_ARAC_FAMILY_2"/>
    <property type="match status" value="1"/>
</dbReference>
<evidence type="ECO:0000313" key="5">
    <source>
        <dbReference type="EMBL" id="MDO5986456.1"/>
    </source>
</evidence>
<sequence length="279" mass="32939">MEIINLPNDLKLQSFSSFKVFDYQTSKACFKQMVSLHQNIFSFLMEGRKEVFSDKTSVSIENSNFLLMKMGHCLMTETLPNTIDNYRSILFFFSNESLLEFIQKHKINHTENYSQKSIYSFQYDDFLKTFVNGLIDISKLSLDIQTKLLEIKFEELMIYLIETRGVDFIFSLISNIDSQFQHFIDIIETNKLNKLTVKELAFLSNMSISTFKREFEKHFQSTPSKWFQDKRLEHASFLLKSKSKRPSDIFEEIGYENLSNFIQAFKTKFGVTPKQYQLD</sequence>
<dbReference type="PANTHER" id="PTHR43280:SF27">
    <property type="entry name" value="TRANSCRIPTIONAL REGULATOR MTLR"/>
    <property type="match status" value="1"/>
</dbReference>
<reference evidence="5" key="1">
    <citation type="submission" date="2023-07" db="EMBL/GenBank/DDBJ databases">
        <title>Two novel species in the genus Flavivirga.</title>
        <authorList>
            <person name="Kwon K."/>
        </authorList>
    </citation>
    <scope>NUCLEOTIDE SEQUENCE</scope>
    <source>
        <strain evidence="5">KACC 14157</strain>
    </source>
</reference>
<keyword evidence="3" id="KW-0804">Transcription</keyword>
<dbReference type="InterPro" id="IPR054015">
    <property type="entry name" value="ExsA-like_N"/>
</dbReference>
<dbReference type="Proteomes" id="UP001176891">
    <property type="component" value="Unassembled WGS sequence"/>
</dbReference>
<dbReference type="EMBL" id="JAUOEM010000001">
    <property type="protein sequence ID" value="MDO5986456.1"/>
    <property type="molecule type" value="Genomic_DNA"/>
</dbReference>
<dbReference type="RefSeq" id="WP_303280971.1">
    <property type="nucleotide sequence ID" value="NZ_BAABCZ010000016.1"/>
</dbReference>
<dbReference type="InterPro" id="IPR009057">
    <property type="entry name" value="Homeodomain-like_sf"/>
</dbReference>
<dbReference type="Pfam" id="PF12833">
    <property type="entry name" value="HTH_18"/>
    <property type="match status" value="1"/>
</dbReference>
<gene>
    <name evidence="5" type="ORF">Q4Q39_03465</name>
</gene>
<keyword evidence="1" id="KW-0805">Transcription regulation</keyword>
<dbReference type="Gene3D" id="1.10.10.60">
    <property type="entry name" value="Homeodomain-like"/>
    <property type="match status" value="2"/>
</dbReference>
<feature type="domain" description="HTH araC/xylS-type" evidence="4">
    <location>
        <begin position="181"/>
        <end position="279"/>
    </location>
</feature>
<evidence type="ECO:0000256" key="2">
    <source>
        <dbReference type="ARBA" id="ARBA00023125"/>
    </source>
</evidence>
<dbReference type="InterPro" id="IPR018060">
    <property type="entry name" value="HTH_AraC"/>
</dbReference>
<keyword evidence="2" id="KW-0238">DNA-binding</keyword>
<accession>A0ABT8WXP1</accession>
<comment type="caution">
    <text evidence="5">The sequence shown here is derived from an EMBL/GenBank/DDBJ whole genome shotgun (WGS) entry which is preliminary data.</text>
</comment>
<protein>
    <submittedName>
        <fullName evidence="5">AraC family transcriptional regulator</fullName>
    </submittedName>
</protein>
<evidence type="ECO:0000256" key="1">
    <source>
        <dbReference type="ARBA" id="ARBA00023015"/>
    </source>
</evidence>
<keyword evidence="6" id="KW-1185">Reference proteome</keyword>
<dbReference type="SUPFAM" id="SSF46689">
    <property type="entry name" value="Homeodomain-like"/>
    <property type="match status" value="2"/>
</dbReference>
<dbReference type="SMART" id="SM00342">
    <property type="entry name" value="HTH_ARAC"/>
    <property type="match status" value="1"/>
</dbReference>